<dbReference type="Gene3D" id="3.20.20.140">
    <property type="entry name" value="Metal-dependent hydrolases"/>
    <property type="match status" value="1"/>
</dbReference>
<proteinExistence type="predicted"/>
<accession>A0AAX1EGG5</accession>
<dbReference type="SMART" id="SM00481">
    <property type="entry name" value="POLIIIAc"/>
    <property type="match status" value="1"/>
</dbReference>
<dbReference type="Pfam" id="PF02811">
    <property type="entry name" value="PHP"/>
    <property type="match status" value="1"/>
</dbReference>
<dbReference type="EMBL" id="CP038254">
    <property type="protein sequence ID" value="QBR84220.1"/>
    <property type="molecule type" value="Genomic_DNA"/>
</dbReference>
<reference evidence="2 3" key="1">
    <citation type="submission" date="2019-03" db="EMBL/GenBank/DDBJ databases">
        <title>Diverse conjugative elements silence natural transformation in Legionella species.</title>
        <authorList>
            <person name="Durieux I."/>
            <person name="Ginevra C."/>
            <person name="Attaiech L."/>
            <person name="Picq K."/>
            <person name="Juan P.A."/>
            <person name="Jarraud S."/>
            <person name="Charpentier X."/>
        </authorList>
    </citation>
    <scope>NUCLEOTIDE SEQUENCE [LARGE SCALE GENOMIC DNA]</scope>
    <source>
        <strain evidence="2 3">HL-0427-4011</strain>
    </source>
</reference>
<dbReference type="Gene3D" id="1.10.150.650">
    <property type="match status" value="1"/>
</dbReference>
<dbReference type="AlphaFoldDB" id="A0AAX1EGG5"/>
<dbReference type="PANTHER" id="PTHR42924">
    <property type="entry name" value="EXONUCLEASE"/>
    <property type="match status" value="1"/>
</dbReference>
<dbReference type="SUPFAM" id="SSF89550">
    <property type="entry name" value="PHP domain-like"/>
    <property type="match status" value="1"/>
</dbReference>
<name>A0AAX1EGG5_9GAMM</name>
<sequence length="276" mass="30842">MIDLHCHSYYSDGINSPNELIEKASVNGVKYLAITDHDTTEGIKPFQQSLIERASDITLIKGIELSVSWKKHVIHILGLHLMNHEKLDDLIYQQNQQRIQRAKEISSALALSGLKDAYRKACEIAGHERVARPHFAQVLINEGMAKDMVSAFKKFLGRGRKAYVPTFWINIKEAVDGILDAGGQAVIAHPLKYGLTRTKLYELITDFKRAGGTGLEVVSGDMTKLKIQEAAAICQRFDLLASSGSDYHGEGISRISVGRQQQLPLNCTPIWNEWNF</sequence>
<feature type="domain" description="Polymerase/histidinol phosphatase N-terminal" evidence="1">
    <location>
        <begin position="2"/>
        <end position="69"/>
    </location>
</feature>
<evidence type="ECO:0000259" key="1">
    <source>
        <dbReference type="SMART" id="SM00481"/>
    </source>
</evidence>
<dbReference type="RefSeq" id="WP_135060457.1">
    <property type="nucleotide sequence ID" value="NZ_CP038254.1"/>
</dbReference>
<dbReference type="GO" id="GO:0035312">
    <property type="term" value="F:5'-3' DNA exonuclease activity"/>
    <property type="evidence" value="ECO:0007669"/>
    <property type="project" value="TreeGrafter"/>
</dbReference>
<dbReference type="CDD" id="cd07438">
    <property type="entry name" value="PHP_HisPPase_AMP"/>
    <property type="match status" value="1"/>
</dbReference>
<dbReference type="GO" id="GO:0004534">
    <property type="term" value="F:5'-3' RNA exonuclease activity"/>
    <property type="evidence" value="ECO:0007669"/>
    <property type="project" value="TreeGrafter"/>
</dbReference>
<evidence type="ECO:0000313" key="3">
    <source>
        <dbReference type="Proteomes" id="UP000295517"/>
    </source>
</evidence>
<dbReference type="Proteomes" id="UP000295517">
    <property type="component" value="Chromosome"/>
</dbReference>
<organism evidence="2 3">
    <name type="scientific">Legionella israelensis</name>
    <dbReference type="NCBI Taxonomy" id="454"/>
    <lineage>
        <taxon>Bacteria</taxon>
        <taxon>Pseudomonadati</taxon>
        <taxon>Pseudomonadota</taxon>
        <taxon>Gammaproteobacteria</taxon>
        <taxon>Legionellales</taxon>
        <taxon>Legionellaceae</taxon>
        <taxon>Legionella</taxon>
    </lineage>
</organism>
<evidence type="ECO:0000313" key="2">
    <source>
        <dbReference type="EMBL" id="QBR84220.1"/>
    </source>
</evidence>
<dbReference type="InterPro" id="IPR003141">
    <property type="entry name" value="Pol/His_phosphatase_N"/>
</dbReference>
<gene>
    <name evidence="2" type="ORF">E3983_07515</name>
</gene>
<dbReference type="PANTHER" id="PTHR42924:SF3">
    <property type="entry name" value="POLYMERASE_HISTIDINOL PHOSPHATASE N-TERMINAL DOMAIN-CONTAINING PROTEIN"/>
    <property type="match status" value="1"/>
</dbReference>
<dbReference type="InterPro" id="IPR052018">
    <property type="entry name" value="PHP_domain"/>
</dbReference>
<dbReference type="InterPro" id="IPR016195">
    <property type="entry name" value="Pol/histidinol_Pase-like"/>
</dbReference>
<dbReference type="InterPro" id="IPR004013">
    <property type="entry name" value="PHP_dom"/>
</dbReference>
<protein>
    <submittedName>
        <fullName evidence="2">PHP domain-containing protein</fullName>
    </submittedName>
</protein>